<feature type="domain" description="Fibronectin type-III" evidence="4">
    <location>
        <begin position="438"/>
        <end position="533"/>
    </location>
</feature>
<dbReference type="GeneID" id="129331198"/>
<evidence type="ECO:0000313" key="6">
    <source>
        <dbReference type="RefSeq" id="XP_054837583.1"/>
    </source>
</evidence>
<dbReference type="InterPro" id="IPR013783">
    <property type="entry name" value="Ig-like_fold"/>
</dbReference>
<evidence type="ECO:0000313" key="5">
    <source>
        <dbReference type="Proteomes" id="UP001190640"/>
    </source>
</evidence>
<evidence type="ECO:0000256" key="1">
    <source>
        <dbReference type="SAM" id="MobiDB-lite"/>
    </source>
</evidence>
<dbReference type="Proteomes" id="UP001190640">
    <property type="component" value="Chromosome 5"/>
</dbReference>
<dbReference type="Gene3D" id="2.60.40.10">
    <property type="entry name" value="Immunoglobulins"/>
    <property type="match status" value="3"/>
</dbReference>
<sequence length="740" mass="81266">MMSASGPLGMANFWDGRSLVVRMLLLLLRCAVSGKLSGLAAGESQALLCYKESCRARTVTCRWKPENASKANYTLKLRYQDETMNESFQAGESTSFSFDQNKVSALNNVTIWVENYADGLIFISEKRMLQISEAVKFNAPASKNIIMSKVNGILTLKWPEPNDCPPIKTEARTWHSKDAKWTSGSCDSEKEAGGGSATQLVVLCHVDKNMAQEVQIRYRTSHWSSHWSDWSESIMVPAEIHESPYVTYTVGQLGRDGLRNLTLEWEKPSMEQGEVEYRLAFILLPCNCKESVYATESHRTSYKTALSGAGYNISLQASNKAGSPPPYTFHLPPAQQQDSAPGLPFLNSSLSGKRLTVQWPVKTSTEIYCFEEQPLGEAIQEKPCTEEELDASTTGSSSGTLEPNRCYRLAVHTFNFEKETWSTFAFTHLFFRNTSLEDPIQVNVTDQTTNSAILWWDPPKALSACPNALKKYIICYRNEQARNMTYCEANASETRYTIVGLQPETTYRVGVWASTDEGENACQALQDFLTSPPEPKTVTLALSFWYLGIFGGLLTATSIFCLGKKRAKKVLCSALPDPANTEAVKIHTATETAQVQLQLRFLEPLESSSPTKPFLVELPSKEEPSANTKVNSLGCARAVEEFLPSKEDQVGSATVLPLEYNSQGLLNPADDDQQGQEGWGEFTGFSSKARAGGSLLSPNDVKVVDSTAPLQAPAPLSLMLLDTVVVTRDSGGGGSSGASA</sequence>
<keyword evidence="3" id="KW-0732">Signal</keyword>
<evidence type="ECO:0000259" key="4">
    <source>
        <dbReference type="PROSITE" id="PS50853"/>
    </source>
</evidence>
<gene>
    <name evidence="6" type="primary">IL12RB1</name>
</gene>
<dbReference type="PROSITE" id="PS50853">
    <property type="entry name" value="FN3"/>
    <property type="match status" value="1"/>
</dbReference>
<dbReference type="SMART" id="SM00060">
    <property type="entry name" value="FN3"/>
    <property type="match status" value="2"/>
</dbReference>
<accession>A0AA97JF82</accession>
<keyword evidence="2" id="KW-0812">Transmembrane</keyword>
<dbReference type="InterPro" id="IPR036116">
    <property type="entry name" value="FN3_sf"/>
</dbReference>
<keyword evidence="6" id="KW-0675">Receptor</keyword>
<dbReference type="AlphaFoldDB" id="A0AA97JF82"/>
<evidence type="ECO:0000256" key="2">
    <source>
        <dbReference type="SAM" id="Phobius"/>
    </source>
</evidence>
<dbReference type="SUPFAM" id="SSF49265">
    <property type="entry name" value="Fibronectin type III"/>
    <property type="match status" value="2"/>
</dbReference>
<dbReference type="RefSeq" id="XP_054837583.1">
    <property type="nucleotide sequence ID" value="XM_054981608.1"/>
</dbReference>
<feature type="transmembrane region" description="Helical" evidence="2">
    <location>
        <begin position="544"/>
        <end position="563"/>
    </location>
</feature>
<feature type="signal peptide" evidence="3">
    <location>
        <begin position="1"/>
        <end position="33"/>
    </location>
</feature>
<dbReference type="PANTHER" id="PTHR48483:SF1">
    <property type="entry name" value="INTERLEUKIN-12 RECEPTOR SUBUNIT BETA-1-RELATED"/>
    <property type="match status" value="1"/>
</dbReference>
<dbReference type="CDD" id="cd00063">
    <property type="entry name" value="FN3"/>
    <property type="match status" value="1"/>
</dbReference>
<dbReference type="KEGG" id="emc:129331198"/>
<evidence type="ECO:0000256" key="3">
    <source>
        <dbReference type="SAM" id="SignalP"/>
    </source>
</evidence>
<organism evidence="5 6">
    <name type="scientific">Eublepharis macularius</name>
    <name type="common">Leopard gecko</name>
    <name type="synonym">Cyrtodactylus macularius</name>
    <dbReference type="NCBI Taxonomy" id="481883"/>
    <lineage>
        <taxon>Eukaryota</taxon>
        <taxon>Metazoa</taxon>
        <taxon>Chordata</taxon>
        <taxon>Craniata</taxon>
        <taxon>Vertebrata</taxon>
        <taxon>Euteleostomi</taxon>
        <taxon>Lepidosauria</taxon>
        <taxon>Squamata</taxon>
        <taxon>Bifurcata</taxon>
        <taxon>Gekkota</taxon>
        <taxon>Eublepharidae</taxon>
        <taxon>Eublepharinae</taxon>
        <taxon>Eublepharis</taxon>
    </lineage>
</organism>
<feature type="region of interest" description="Disordered" evidence="1">
    <location>
        <begin position="664"/>
        <end position="684"/>
    </location>
</feature>
<keyword evidence="5" id="KW-1185">Reference proteome</keyword>
<reference evidence="6" key="1">
    <citation type="submission" date="2025-08" db="UniProtKB">
        <authorList>
            <consortium name="RefSeq"/>
        </authorList>
    </citation>
    <scope>IDENTIFICATION</scope>
    <source>
        <tissue evidence="6">Blood</tissue>
    </source>
</reference>
<dbReference type="PANTHER" id="PTHR48483">
    <property type="entry name" value="INTERLEUKIN-27 SUBUNIT BETA"/>
    <property type="match status" value="1"/>
</dbReference>
<proteinExistence type="predicted"/>
<dbReference type="InterPro" id="IPR003961">
    <property type="entry name" value="FN3_dom"/>
</dbReference>
<dbReference type="InterPro" id="IPR053073">
    <property type="entry name" value="IL11/IL27_subunit_beta"/>
</dbReference>
<dbReference type="Pfam" id="PF00041">
    <property type="entry name" value="fn3"/>
    <property type="match status" value="1"/>
</dbReference>
<keyword evidence="2" id="KW-0472">Membrane</keyword>
<protein>
    <submittedName>
        <fullName evidence="6">Interleukin-12 receptor subunit beta-1</fullName>
    </submittedName>
</protein>
<name>A0AA97JF82_EUBMA</name>
<dbReference type="CTD" id="3594"/>
<keyword evidence="2" id="KW-1133">Transmembrane helix</keyword>
<feature type="chain" id="PRO_5041670502" evidence="3">
    <location>
        <begin position="34"/>
        <end position="740"/>
    </location>
</feature>